<evidence type="ECO:0000313" key="2">
    <source>
        <dbReference type="Proteomes" id="UP000292958"/>
    </source>
</evidence>
<sequence>MPRKIKWRHDIHTILSTVRNSKIETWTRANVEWAFCVSRGSAQTIVKAVGDVQDLGGKHVVSRSSLLAYLEAMINADDLHLAHKTRLDTYEPVPKVKGLQIKVPDDLRTIMVRDLPPEVTLEPGRIEILGANSEMLVERLLLLAMALQNDLETAAQRMDPPRRHSERIDDELRAMFQDLAEREQRAAVSNGAPYRSSVCTAEKIAAD</sequence>
<proteinExistence type="predicted"/>
<evidence type="ECO:0000313" key="1">
    <source>
        <dbReference type="EMBL" id="RZU29056.1"/>
    </source>
</evidence>
<dbReference type="AlphaFoldDB" id="A0A4V2G1F3"/>
<reference evidence="1 2" key="1">
    <citation type="submission" date="2019-02" db="EMBL/GenBank/DDBJ databases">
        <title>Genomic Encyclopedia of Archaeal and Bacterial Type Strains, Phase II (KMG-II): from individual species to whole genera.</title>
        <authorList>
            <person name="Goeker M."/>
        </authorList>
    </citation>
    <scope>NUCLEOTIDE SEQUENCE [LARGE SCALE GENOMIC DNA]</scope>
    <source>
        <strain evidence="1 2">DSM 18101</strain>
    </source>
</reference>
<name>A0A4V2G1F3_9BACT</name>
<dbReference type="RefSeq" id="WP_130425522.1">
    <property type="nucleotide sequence ID" value="NZ_SHKW01000008.1"/>
</dbReference>
<dbReference type="Proteomes" id="UP000292958">
    <property type="component" value="Unassembled WGS sequence"/>
</dbReference>
<comment type="caution">
    <text evidence="1">The sequence shown here is derived from an EMBL/GenBank/DDBJ whole genome shotgun (WGS) entry which is preliminary data.</text>
</comment>
<accession>A0A4V2G1F3</accession>
<protein>
    <submittedName>
        <fullName evidence="1">Uncharacterized protein</fullName>
    </submittedName>
</protein>
<dbReference type="EMBL" id="SHKW01000008">
    <property type="protein sequence ID" value="RZU29056.1"/>
    <property type="molecule type" value="Genomic_DNA"/>
</dbReference>
<organism evidence="1 2">
    <name type="scientific">Edaphobacter modestus</name>
    <dbReference type="NCBI Taxonomy" id="388466"/>
    <lineage>
        <taxon>Bacteria</taxon>
        <taxon>Pseudomonadati</taxon>
        <taxon>Acidobacteriota</taxon>
        <taxon>Terriglobia</taxon>
        <taxon>Terriglobales</taxon>
        <taxon>Acidobacteriaceae</taxon>
        <taxon>Edaphobacter</taxon>
    </lineage>
</organism>
<keyword evidence="2" id="KW-1185">Reference proteome</keyword>
<gene>
    <name evidence="1" type="ORF">BDD14_6650</name>
</gene>
<dbReference type="OrthoDB" id="122611at2"/>